<dbReference type="AlphaFoldDB" id="A0A1I7WKN2"/>
<keyword evidence="1" id="KW-0812">Transmembrane</keyword>
<evidence type="ECO:0000313" key="2">
    <source>
        <dbReference type="Proteomes" id="UP000095283"/>
    </source>
</evidence>
<sequence length="110" mass="13088">MRQEQKLLKGQVLCFKILKYLFIVSLLKYDYRYNIIIIQLFLWYFVKSYMLFALDPMSLVVGALQSEHKAVATYASGVLKNLENDKPITYRQVCVIFIIHFLLFWELINV</sequence>
<name>A0A1I7WKN2_HETBA</name>
<proteinExistence type="predicted"/>
<organism evidence="2 3">
    <name type="scientific">Heterorhabditis bacteriophora</name>
    <name type="common">Entomopathogenic nematode worm</name>
    <dbReference type="NCBI Taxonomy" id="37862"/>
    <lineage>
        <taxon>Eukaryota</taxon>
        <taxon>Metazoa</taxon>
        <taxon>Ecdysozoa</taxon>
        <taxon>Nematoda</taxon>
        <taxon>Chromadorea</taxon>
        <taxon>Rhabditida</taxon>
        <taxon>Rhabditina</taxon>
        <taxon>Rhabditomorpha</taxon>
        <taxon>Strongyloidea</taxon>
        <taxon>Heterorhabditidae</taxon>
        <taxon>Heterorhabditis</taxon>
    </lineage>
</organism>
<feature type="transmembrane region" description="Helical" evidence="1">
    <location>
        <begin position="88"/>
        <end position="108"/>
    </location>
</feature>
<feature type="transmembrane region" description="Helical" evidence="1">
    <location>
        <begin position="35"/>
        <end position="54"/>
    </location>
</feature>
<keyword evidence="2" id="KW-1185">Reference proteome</keyword>
<reference evidence="3" key="1">
    <citation type="submission" date="2016-11" db="UniProtKB">
        <authorList>
            <consortium name="WormBaseParasite"/>
        </authorList>
    </citation>
    <scope>IDENTIFICATION</scope>
</reference>
<keyword evidence="1" id="KW-0472">Membrane</keyword>
<keyword evidence="1" id="KW-1133">Transmembrane helix</keyword>
<protein>
    <submittedName>
        <fullName evidence="3">Importin subunit beta-1</fullName>
    </submittedName>
</protein>
<dbReference type="WBParaSite" id="Hba_05604">
    <property type="protein sequence ID" value="Hba_05604"/>
    <property type="gene ID" value="Hba_05604"/>
</dbReference>
<evidence type="ECO:0000313" key="3">
    <source>
        <dbReference type="WBParaSite" id="Hba_05604"/>
    </source>
</evidence>
<accession>A0A1I7WKN2</accession>
<dbReference type="Proteomes" id="UP000095283">
    <property type="component" value="Unplaced"/>
</dbReference>
<evidence type="ECO:0000256" key="1">
    <source>
        <dbReference type="SAM" id="Phobius"/>
    </source>
</evidence>